<dbReference type="HAMAP" id="MF_02045">
    <property type="entry name" value="PurE_classII"/>
    <property type="match status" value="1"/>
</dbReference>
<dbReference type="GO" id="GO:0006189">
    <property type="term" value="P:'de novo' IMP biosynthetic process"/>
    <property type="evidence" value="ECO:0007669"/>
    <property type="project" value="InterPro"/>
</dbReference>
<evidence type="ECO:0000259" key="12">
    <source>
        <dbReference type="SMART" id="SM01001"/>
    </source>
</evidence>
<keyword evidence="14" id="KW-1185">Reference proteome</keyword>
<proteinExistence type="inferred from homology"/>
<keyword evidence="7" id="KW-0658">Purine biosynthesis</keyword>
<dbReference type="PANTHER" id="PTHR43599:SF3">
    <property type="entry name" value="SI:DKEY-6E2.2"/>
    <property type="match status" value="1"/>
</dbReference>
<dbReference type="SUPFAM" id="SSF56104">
    <property type="entry name" value="SAICAR synthase-like"/>
    <property type="match status" value="1"/>
</dbReference>
<comment type="similarity">
    <text evidence="4">In the N-terminal section; belongs to the SAICAR synthetase family.</text>
</comment>
<dbReference type="Gene3D" id="3.30.470.20">
    <property type="entry name" value="ATP-grasp fold, B domain"/>
    <property type="match status" value="1"/>
</dbReference>
<evidence type="ECO:0000256" key="3">
    <source>
        <dbReference type="ARBA" id="ARBA00010478"/>
    </source>
</evidence>
<gene>
    <name evidence="13" type="ORF">CINC_LOCUS9689</name>
</gene>
<dbReference type="Gene3D" id="3.30.200.20">
    <property type="entry name" value="Phosphorylase Kinase, domain 1"/>
    <property type="match status" value="1"/>
</dbReference>
<dbReference type="PROSITE" id="PS01058">
    <property type="entry name" value="SAICAR_SYNTHETASE_2"/>
    <property type="match status" value="1"/>
</dbReference>
<keyword evidence="11" id="KW-0511">Multifunctional enzyme</keyword>
<dbReference type="FunFam" id="3.30.470.20:FF:000020">
    <property type="entry name" value="Probable multifunctional protein ADE2"/>
    <property type="match status" value="1"/>
</dbReference>
<dbReference type="CDD" id="cd01416">
    <property type="entry name" value="SAICAR_synt_Ade5"/>
    <property type="match status" value="1"/>
</dbReference>
<evidence type="ECO:0000313" key="13">
    <source>
        <dbReference type="EMBL" id="CAH0600818.1"/>
    </source>
</evidence>
<dbReference type="InterPro" id="IPR018236">
    <property type="entry name" value="SAICAR_synthetase_CS"/>
</dbReference>
<evidence type="ECO:0000256" key="5">
    <source>
        <dbReference type="ARBA" id="ARBA00022598"/>
    </source>
</evidence>
<dbReference type="PANTHER" id="PTHR43599">
    <property type="entry name" value="MULTIFUNCTIONAL PROTEIN ADE2"/>
    <property type="match status" value="1"/>
</dbReference>
<dbReference type="GO" id="GO:0005829">
    <property type="term" value="C:cytosol"/>
    <property type="evidence" value="ECO:0007669"/>
    <property type="project" value="TreeGrafter"/>
</dbReference>
<keyword evidence="5" id="KW-0436">Ligase</keyword>
<dbReference type="FunFam" id="3.40.50.1970:FF:000006">
    <property type="entry name" value="Probable multifunctional protein ADE2"/>
    <property type="match status" value="1"/>
</dbReference>
<sequence length="422" mass="46630">MAHPKEVGGYKLGGLIIEGKTKQVFELPDEPGHCLLLNKDRITAGDGVKAHDLEGKAAISNQTTAKVFNILKAAGIKTSFVKIASATAFVSKKCEMIPIEWVTRRLATGSFLKRNPGVPEGYRFCPPKQETFFKDDANHDPQWSEEQIVCANFKFNGLTIGQDEVDYMRKATILVFEILEKAWALRDCALIDMKIEFGVDTEGNILLADVIDSDSWRLWPSGDKRLMVDKQVYRNLTTVTAADLDTVKRNFSWVKDQLDFLTPNVHHKVVILMGSPADLEHCQKIAKAARELGLNVDLRVTSAHKATEETLHIMQQYEDTQGALVFIAVAGRSNGLGPVLSGNTSYPVINCPPPADKLVQDIWSSLSVPSGLGCATVIYPDSAALIAAQIIGLQDYIVWARLRVKQLEMATALRLADKKVRN</sequence>
<dbReference type="Proteomes" id="UP001154114">
    <property type="component" value="Chromosome 3"/>
</dbReference>
<comment type="similarity">
    <text evidence="3">In the C-terminal section; belongs to the AIR carboxylase family. Class II subfamily.</text>
</comment>
<dbReference type="Pfam" id="PF01259">
    <property type="entry name" value="SAICAR_synt"/>
    <property type="match status" value="1"/>
</dbReference>
<evidence type="ECO:0000256" key="8">
    <source>
        <dbReference type="ARBA" id="ARBA00022793"/>
    </source>
</evidence>
<evidence type="ECO:0000256" key="4">
    <source>
        <dbReference type="ARBA" id="ARBA00011020"/>
    </source>
</evidence>
<dbReference type="SMART" id="SM01001">
    <property type="entry name" value="AIRC"/>
    <property type="match status" value="1"/>
</dbReference>
<comment type="pathway">
    <text evidence="1">Purine metabolism; IMP biosynthesis via de novo pathway; 5-amino-1-(5-phospho-D-ribosyl)imidazole-4-carboxamide from 5-amino-1-(5-phospho-D-ribosyl)imidazole-4-carboxylate: step 1/2.</text>
</comment>
<evidence type="ECO:0000256" key="11">
    <source>
        <dbReference type="ARBA" id="ARBA00023268"/>
    </source>
</evidence>
<keyword evidence="9" id="KW-0067">ATP-binding</keyword>
<dbReference type="EMBL" id="LR824006">
    <property type="protein sequence ID" value="CAH0600818.1"/>
    <property type="molecule type" value="Genomic_DNA"/>
</dbReference>
<organism evidence="13 14">
    <name type="scientific">Chrysodeixis includens</name>
    <name type="common">Soybean looper</name>
    <name type="synonym">Pseudoplusia includens</name>
    <dbReference type="NCBI Taxonomy" id="689277"/>
    <lineage>
        <taxon>Eukaryota</taxon>
        <taxon>Metazoa</taxon>
        <taxon>Ecdysozoa</taxon>
        <taxon>Arthropoda</taxon>
        <taxon>Hexapoda</taxon>
        <taxon>Insecta</taxon>
        <taxon>Pterygota</taxon>
        <taxon>Neoptera</taxon>
        <taxon>Endopterygota</taxon>
        <taxon>Lepidoptera</taxon>
        <taxon>Glossata</taxon>
        <taxon>Ditrysia</taxon>
        <taxon>Noctuoidea</taxon>
        <taxon>Noctuidae</taxon>
        <taxon>Plusiinae</taxon>
        <taxon>Chrysodeixis</taxon>
    </lineage>
</organism>
<evidence type="ECO:0000256" key="9">
    <source>
        <dbReference type="ARBA" id="ARBA00022840"/>
    </source>
</evidence>
<dbReference type="InterPro" id="IPR033626">
    <property type="entry name" value="PurE_classII"/>
</dbReference>
<dbReference type="Gene3D" id="3.40.50.1970">
    <property type="match status" value="1"/>
</dbReference>
<dbReference type="FunFam" id="3.30.200.20:FF:000183">
    <property type="entry name" value="Probable multifunctional protein ADE2"/>
    <property type="match status" value="1"/>
</dbReference>
<dbReference type="GO" id="GO:0004639">
    <property type="term" value="F:phosphoribosylaminoimidazolesuccinocarboxamide synthase activity"/>
    <property type="evidence" value="ECO:0007669"/>
    <property type="project" value="InterPro"/>
</dbReference>
<accession>A0A9P0BZ53</accession>
<evidence type="ECO:0000256" key="1">
    <source>
        <dbReference type="ARBA" id="ARBA00004672"/>
    </source>
</evidence>
<comment type="pathway">
    <text evidence="2">Purine metabolism; IMP biosynthesis via de novo pathway; 5-amino-1-(5-phospho-D-ribosyl)imidazole-4-carboxylate from 5-amino-1-(5-phospho-D-ribosyl)imidazole (carboxylase route): step 1/1.</text>
</comment>
<dbReference type="InterPro" id="IPR028923">
    <property type="entry name" value="SAICAR_synt/ADE2_N"/>
</dbReference>
<evidence type="ECO:0000256" key="10">
    <source>
        <dbReference type="ARBA" id="ARBA00023239"/>
    </source>
</evidence>
<reference evidence="13" key="1">
    <citation type="submission" date="2021-12" db="EMBL/GenBank/DDBJ databases">
        <authorList>
            <person name="King R."/>
        </authorList>
    </citation>
    <scope>NUCLEOTIDE SEQUENCE</scope>
</reference>
<dbReference type="InterPro" id="IPR050089">
    <property type="entry name" value="SAICAR_synthetase"/>
</dbReference>
<keyword evidence="10" id="KW-0456">Lyase</keyword>
<protein>
    <recommendedName>
        <fullName evidence="12">PurE domain-containing protein</fullName>
    </recommendedName>
</protein>
<dbReference type="GO" id="GO:0005524">
    <property type="term" value="F:ATP binding"/>
    <property type="evidence" value="ECO:0007669"/>
    <property type="project" value="UniProtKB-KW"/>
</dbReference>
<evidence type="ECO:0000256" key="6">
    <source>
        <dbReference type="ARBA" id="ARBA00022741"/>
    </source>
</evidence>
<keyword evidence="8" id="KW-0210">Decarboxylase</keyword>
<evidence type="ECO:0000256" key="2">
    <source>
        <dbReference type="ARBA" id="ARBA00004747"/>
    </source>
</evidence>
<dbReference type="PROSITE" id="PS01057">
    <property type="entry name" value="SAICAR_SYNTHETASE_1"/>
    <property type="match status" value="1"/>
</dbReference>
<evidence type="ECO:0000313" key="14">
    <source>
        <dbReference type="Proteomes" id="UP001154114"/>
    </source>
</evidence>
<evidence type="ECO:0000256" key="7">
    <source>
        <dbReference type="ARBA" id="ARBA00022755"/>
    </source>
</evidence>
<dbReference type="Pfam" id="PF00731">
    <property type="entry name" value="AIRC"/>
    <property type="match status" value="1"/>
</dbReference>
<dbReference type="AlphaFoldDB" id="A0A9P0BZ53"/>
<dbReference type="SUPFAM" id="SSF52255">
    <property type="entry name" value="N5-CAIR mutase (phosphoribosylaminoimidazole carboxylase, PurE)"/>
    <property type="match status" value="1"/>
</dbReference>
<dbReference type="HAMAP" id="MF_00137">
    <property type="entry name" value="SAICAR_synth"/>
    <property type="match status" value="1"/>
</dbReference>
<dbReference type="OrthoDB" id="9991235at2759"/>
<dbReference type="InterPro" id="IPR000031">
    <property type="entry name" value="PurE_dom"/>
</dbReference>
<feature type="domain" description="PurE" evidence="12">
    <location>
        <begin position="267"/>
        <end position="413"/>
    </location>
</feature>
<dbReference type="GO" id="GO:0016831">
    <property type="term" value="F:carboxy-lyase activity"/>
    <property type="evidence" value="ECO:0007669"/>
    <property type="project" value="UniProtKB-KW"/>
</dbReference>
<name>A0A9P0BZ53_CHRIL</name>
<keyword evidence="6" id="KW-0547">Nucleotide-binding</keyword>